<dbReference type="InterPro" id="IPR014756">
    <property type="entry name" value="Ig_E-set"/>
</dbReference>
<protein>
    <submittedName>
        <fullName evidence="4">Putative secreted protein (Por secretion system target)</fullName>
    </submittedName>
</protein>
<accession>A0A2U1ATA6</accession>
<dbReference type="Proteomes" id="UP000245466">
    <property type="component" value="Unassembled WGS sequence"/>
</dbReference>
<dbReference type="InterPro" id="IPR017853">
    <property type="entry name" value="GH"/>
</dbReference>
<dbReference type="EMBL" id="QEKI01000010">
    <property type="protein sequence ID" value="PVY39613.1"/>
    <property type="molecule type" value="Genomic_DNA"/>
</dbReference>
<dbReference type="SMART" id="SM00642">
    <property type="entry name" value="Aamy"/>
    <property type="match status" value="1"/>
</dbReference>
<evidence type="ECO:0000259" key="3">
    <source>
        <dbReference type="SMART" id="SM00642"/>
    </source>
</evidence>
<dbReference type="Pfam" id="PF00128">
    <property type="entry name" value="Alpha-amylase"/>
    <property type="match status" value="1"/>
</dbReference>
<dbReference type="NCBIfam" id="TIGR04183">
    <property type="entry name" value="Por_Secre_tail"/>
    <property type="match status" value="1"/>
</dbReference>
<reference evidence="4 5" key="1">
    <citation type="submission" date="2018-04" db="EMBL/GenBank/DDBJ databases">
        <title>Genomic Encyclopedia of Type Strains, Phase IV (KMG-IV): sequencing the most valuable type-strain genomes for metagenomic binning, comparative biology and taxonomic classification.</title>
        <authorList>
            <person name="Goeker M."/>
        </authorList>
    </citation>
    <scope>NUCLEOTIDE SEQUENCE [LARGE SCALE GENOMIC DNA]</scope>
    <source>
        <strain evidence="4 5">DSM 100231</strain>
    </source>
</reference>
<feature type="signal peptide" evidence="2">
    <location>
        <begin position="1"/>
        <end position="25"/>
    </location>
</feature>
<comment type="similarity">
    <text evidence="1">Belongs to the glycosyl hydrolase 13 family.</text>
</comment>
<comment type="caution">
    <text evidence="4">The sequence shown here is derived from an EMBL/GenBank/DDBJ whole genome shotgun (WGS) entry which is preliminary data.</text>
</comment>
<proteinExistence type="inferred from homology"/>
<dbReference type="Gene3D" id="2.60.40.10">
    <property type="entry name" value="Immunoglobulins"/>
    <property type="match status" value="1"/>
</dbReference>
<dbReference type="PANTHER" id="PTHR43002">
    <property type="entry name" value="GLYCOGEN DEBRANCHING ENZYME"/>
    <property type="match status" value="1"/>
</dbReference>
<sequence length="939" mass="106814">MANKYLYRLLVLIVFLAGITWQAKAQAVQTIPEFPNGDQEITIIFDVRQAKDGRAAGLLGKTDDVYLWSGAGVVGNTNPFQYQPAGQTNFNQPFNPGKMTSLGNDRWQIKLTPRTYFGVPEGQTIDKLGLLLKNGSGTAQTEDFIIQIYDGSLQVALREPEQKNFFVEANSTIPVRAVISTKANVTVKLDNTVVYSASNTEEVQTSINAGNQQGVLRTVTIEAKLGEETATESFTFRVKPQPVVAALPAGIQDGVNYIDATSAVLVLYAPFKNFVYAIGEFNDWESSPEYLMKRTPDGNRYWIELNNLPAGEEVAYQYLVDGTLAVADPYTEKILDPAMDEYIPASTYPNLKAYPEGAQGIVSILQTNQPGYTWKVTDFERPDPENLVIYELHVRDFIEARNYKVLADTLTYLKRLGVNAIELMPVMEFSGNDSWGYNPIFFFAPDKAYGTKNDLKAFIDKAHEMGIAVILDIVLNQADYEYPYVKMYWDGNQPAANSPFFNQRATHPFSVFFDFNHESEATKALVERVNRHWIEEYNIDGYRFDLSKGFTQKNTGENVGAWSAYDASRVAIWKRIYDEIRSYDESAYVILEHFADNQEEKELADYGMLFWGNHSHDYRNMAKGVLANPQGISYKNRSWDNPYLIGYMESHDEERLLYDVLTNGNSNGNYNTRTLSTALDRAKLAAAFFLPIPGPKMIWQFGELGYEVPINENGRTGRKPIRWEYQQQADRQKLYQVYAELIKLKLTEPAFATDDFELQLNGHVKRISLFHEDMRVYIIGNFDVKVQPINANFPIAGVWYDYFTGRENTITDPGQPMELQPGEFHIYTTKKLETPQTGLVPWQGLVLSAEEELAERGVTVYPNPMQEATMLQLEGDYRGPVEVQLVDMTGRNLQQVRFLKHQHSHQEQLRLQRIPNGIYYMQVEQGGKKSVHRLLKLNN</sequence>
<dbReference type="Gene3D" id="3.20.20.80">
    <property type="entry name" value="Glycosidases"/>
    <property type="match status" value="1"/>
</dbReference>
<dbReference type="Pfam" id="PF18962">
    <property type="entry name" value="Por_Secre_tail"/>
    <property type="match status" value="1"/>
</dbReference>
<dbReference type="SUPFAM" id="SSF81296">
    <property type="entry name" value="E set domains"/>
    <property type="match status" value="1"/>
</dbReference>
<evidence type="ECO:0000313" key="4">
    <source>
        <dbReference type="EMBL" id="PVY39613.1"/>
    </source>
</evidence>
<gene>
    <name evidence="4" type="ORF">C8E01_1102</name>
</gene>
<name>A0A2U1ATA6_9BACT</name>
<keyword evidence="2" id="KW-0732">Signal</keyword>
<dbReference type="OrthoDB" id="9761875at2"/>
<feature type="chain" id="PRO_5015761891" evidence="2">
    <location>
        <begin position="26"/>
        <end position="939"/>
    </location>
</feature>
<dbReference type="InterPro" id="IPR013783">
    <property type="entry name" value="Ig-like_fold"/>
</dbReference>
<dbReference type="RefSeq" id="WP_116544144.1">
    <property type="nucleotide sequence ID" value="NZ_QEKI01000010.1"/>
</dbReference>
<dbReference type="AlphaFoldDB" id="A0A2U1ATA6"/>
<organism evidence="4 5">
    <name type="scientific">Pontibacter virosus</name>
    <dbReference type="NCBI Taxonomy" id="1765052"/>
    <lineage>
        <taxon>Bacteria</taxon>
        <taxon>Pseudomonadati</taxon>
        <taxon>Bacteroidota</taxon>
        <taxon>Cytophagia</taxon>
        <taxon>Cytophagales</taxon>
        <taxon>Hymenobacteraceae</taxon>
        <taxon>Pontibacter</taxon>
    </lineage>
</organism>
<dbReference type="GO" id="GO:0005975">
    <property type="term" value="P:carbohydrate metabolic process"/>
    <property type="evidence" value="ECO:0007669"/>
    <property type="project" value="InterPro"/>
</dbReference>
<keyword evidence="5" id="KW-1185">Reference proteome</keyword>
<dbReference type="InterPro" id="IPR006047">
    <property type="entry name" value="GH13_cat_dom"/>
</dbReference>
<dbReference type="Pfam" id="PF16328">
    <property type="entry name" value="DUF4961"/>
    <property type="match status" value="1"/>
</dbReference>
<feature type="domain" description="Glycosyl hydrolase family 13 catalytic" evidence="3">
    <location>
        <begin position="391"/>
        <end position="745"/>
    </location>
</feature>
<evidence type="ECO:0000313" key="5">
    <source>
        <dbReference type="Proteomes" id="UP000245466"/>
    </source>
</evidence>
<dbReference type="InterPro" id="IPR026444">
    <property type="entry name" value="Secre_tail"/>
</dbReference>
<dbReference type="InterPro" id="IPR032522">
    <property type="entry name" value="DUF4961"/>
</dbReference>
<evidence type="ECO:0000256" key="1">
    <source>
        <dbReference type="ARBA" id="ARBA00008061"/>
    </source>
</evidence>
<evidence type="ECO:0000256" key="2">
    <source>
        <dbReference type="SAM" id="SignalP"/>
    </source>
</evidence>
<dbReference type="SUPFAM" id="SSF51445">
    <property type="entry name" value="(Trans)glycosidases"/>
    <property type="match status" value="1"/>
</dbReference>
<dbReference type="CDD" id="cd11350">
    <property type="entry name" value="AmyAc_4"/>
    <property type="match status" value="1"/>
</dbReference>